<gene>
    <name evidence="2" type="ORF">BcabD6B2_47720</name>
</gene>
<comment type="caution">
    <text evidence="2">The sequence shown here is derived from an EMBL/GenBank/DDBJ whole genome shotgun (WGS) entry which is preliminary data.</text>
</comment>
<dbReference type="RefSeq" id="XP_067717406.1">
    <property type="nucleotide sequence ID" value="XM_067861305.1"/>
</dbReference>
<sequence>MLPDEAYPAWLWELDKPDKTYGELVQMFVYGRGIEDAKMRDYNRSSGSSKSKATCGTTEGHRKRRAQAKLALASHNDIQHTFKHVYCSLRLHNLEHLAHGNRLVLVAQREPAHLRAALEDVEAHGGQHLQLRRDQRVVLDEGRVRLLLLGGLVRRLEQLGELDLHNDAVRMHDAEVARGDERAVLQQVDDLDHGDELGDDGAGLLDVADDGALADLVLLEPDDAQPDVLSGLGEGELVVVKEDVLHLDLGLVGHDDAGLPRGHRARLDLAHADDAVVPVGARQRDAQRGLLFEGGVFDAVQQLEERGLRERVPRRLLRVALVGRLRDVVHQVLADQAGNGHEVEVAPLDEPAGLEEGPELLDDVVVPGLRPVAGVVVHLVDGDDEVGDAEGFGQQRVLTRLPSSLEPRLELSLARRQNEHTAVRLRGARDHVRHVVFVSWRVQDGEPLVGCFDPRLAHLHCLAFLPLLLIRVHNKSQEPALTVPVLRFSLVLLDGTLVHVPAEVQDVTTCGGLSRVDVTDEDNVQVLPGVWWWRPRVSRRALLLDGRLLGGCRLFYLFLWGLCDYGFRF</sequence>
<dbReference type="Proteomes" id="UP001497744">
    <property type="component" value="Unassembled WGS sequence"/>
</dbReference>
<dbReference type="EMBL" id="BPLF01000004">
    <property type="protein sequence ID" value="GIX65337.1"/>
    <property type="molecule type" value="Genomic_DNA"/>
</dbReference>
<keyword evidence="2" id="KW-0689">Ribosomal protein</keyword>
<proteinExistence type="predicted"/>
<dbReference type="AlphaFoldDB" id="A0AAV4M0C5"/>
<protein>
    <submittedName>
        <fullName evidence="2">Mitochondrial ribosomal protein L37, putative</fullName>
    </submittedName>
</protein>
<organism evidence="2 3">
    <name type="scientific">Babesia caballi</name>
    <dbReference type="NCBI Taxonomy" id="5871"/>
    <lineage>
        <taxon>Eukaryota</taxon>
        <taxon>Sar</taxon>
        <taxon>Alveolata</taxon>
        <taxon>Apicomplexa</taxon>
        <taxon>Aconoidasida</taxon>
        <taxon>Piroplasmida</taxon>
        <taxon>Babesiidae</taxon>
        <taxon>Babesia</taxon>
    </lineage>
</organism>
<keyword evidence="2" id="KW-0687">Ribonucleoprotein</keyword>
<name>A0AAV4M0C5_BABCB</name>
<feature type="region of interest" description="Disordered" evidence="1">
    <location>
        <begin position="41"/>
        <end position="61"/>
    </location>
</feature>
<keyword evidence="3" id="KW-1185">Reference proteome</keyword>
<reference evidence="2 3" key="1">
    <citation type="submission" date="2021-06" db="EMBL/GenBank/DDBJ databases">
        <title>Genome sequence of Babesia caballi.</title>
        <authorList>
            <person name="Yamagishi J."/>
            <person name="Kidaka T."/>
            <person name="Ochi A."/>
        </authorList>
    </citation>
    <scope>NUCLEOTIDE SEQUENCE [LARGE SCALE GENOMIC DNA]</scope>
    <source>
        <strain evidence="2">USDA-D6B2</strain>
    </source>
</reference>
<evidence type="ECO:0000256" key="1">
    <source>
        <dbReference type="SAM" id="MobiDB-lite"/>
    </source>
</evidence>
<dbReference type="GeneID" id="94196818"/>
<dbReference type="GO" id="GO:0005840">
    <property type="term" value="C:ribosome"/>
    <property type="evidence" value="ECO:0007669"/>
    <property type="project" value="UniProtKB-KW"/>
</dbReference>
<accession>A0AAV4M0C5</accession>
<feature type="compositionally biased region" description="Polar residues" evidence="1">
    <location>
        <begin position="44"/>
        <end position="57"/>
    </location>
</feature>
<evidence type="ECO:0000313" key="3">
    <source>
        <dbReference type="Proteomes" id="UP001497744"/>
    </source>
</evidence>
<evidence type="ECO:0000313" key="2">
    <source>
        <dbReference type="EMBL" id="GIX65337.1"/>
    </source>
</evidence>